<dbReference type="AlphaFoldDB" id="A0A1E5W5P0"/>
<accession>A0A1E5W5P0</accession>
<gene>
    <name evidence="2" type="ORF">BAE44_0006272</name>
</gene>
<evidence type="ECO:0000313" key="3">
    <source>
        <dbReference type="Proteomes" id="UP000095767"/>
    </source>
</evidence>
<reference evidence="2 3" key="1">
    <citation type="submission" date="2016-09" db="EMBL/GenBank/DDBJ databases">
        <title>The draft genome of Dichanthelium oligosanthes: A C3 panicoid grass species.</title>
        <authorList>
            <person name="Studer A.J."/>
            <person name="Schnable J.C."/>
            <person name="Brutnell T.P."/>
        </authorList>
    </citation>
    <scope>NUCLEOTIDE SEQUENCE [LARGE SCALE GENOMIC DNA]</scope>
    <source>
        <strain evidence="3">cv. Kellogg 1175</strain>
        <tissue evidence="2">Leaf</tissue>
    </source>
</reference>
<feature type="transmembrane region" description="Helical" evidence="1">
    <location>
        <begin position="12"/>
        <end position="35"/>
    </location>
</feature>
<dbReference type="PANTHER" id="PTHR36480">
    <property type="entry name" value="OS06G0118900 PROTEIN-RELATED"/>
    <property type="match status" value="1"/>
</dbReference>
<protein>
    <recommendedName>
        <fullName evidence="4">Late embryogenesis abundant protein LEA-2 subgroup domain-containing protein</fullName>
    </recommendedName>
</protein>
<keyword evidence="1" id="KW-0812">Transmembrane</keyword>
<evidence type="ECO:0000256" key="1">
    <source>
        <dbReference type="SAM" id="Phobius"/>
    </source>
</evidence>
<sequence>MSPPAGGLETKHYILAALTATLIAAAVVTVVFIVLSPARIGFSVTEARHQQLAGDAVKLILTINASNPSRRAAVMYKSMDVDVSNNTGPQWLNWISANVTTGMPLHQPTRNDRTEIKATVLLVGGPGTEDFTGNMRSHAFRVKVTAVAQFKVGISWTRLYDIKVSCGPLDFFADHSSAAGCQPA</sequence>
<evidence type="ECO:0008006" key="4">
    <source>
        <dbReference type="Google" id="ProtNLM"/>
    </source>
</evidence>
<organism evidence="2 3">
    <name type="scientific">Dichanthelium oligosanthes</name>
    <dbReference type="NCBI Taxonomy" id="888268"/>
    <lineage>
        <taxon>Eukaryota</taxon>
        <taxon>Viridiplantae</taxon>
        <taxon>Streptophyta</taxon>
        <taxon>Embryophyta</taxon>
        <taxon>Tracheophyta</taxon>
        <taxon>Spermatophyta</taxon>
        <taxon>Magnoliopsida</taxon>
        <taxon>Liliopsida</taxon>
        <taxon>Poales</taxon>
        <taxon>Poaceae</taxon>
        <taxon>PACMAD clade</taxon>
        <taxon>Panicoideae</taxon>
        <taxon>Panicodae</taxon>
        <taxon>Paniceae</taxon>
        <taxon>Dichantheliinae</taxon>
        <taxon>Dichanthelium</taxon>
    </lineage>
</organism>
<keyword evidence="3" id="KW-1185">Reference proteome</keyword>
<comment type="caution">
    <text evidence="2">The sequence shown here is derived from an EMBL/GenBank/DDBJ whole genome shotgun (WGS) entry which is preliminary data.</text>
</comment>
<keyword evidence="1" id="KW-1133">Transmembrane helix</keyword>
<dbReference type="EMBL" id="LWDX02020526">
    <property type="protein sequence ID" value="OEL32712.1"/>
    <property type="molecule type" value="Genomic_DNA"/>
</dbReference>
<proteinExistence type="predicted"/>
<dbReference type="OrthoDB" id="677015at2759"/>
<dbReference type="Proteomes" id="UP000095767">
    <property type="component" value="Unassembled WGS sequence"/>
</dbReference>
<dbReference type="PANTHER" id="PTHR36480:SF3">
    <property type="entry name" value="OS06G0118900 PROTEIN"/>
    <property type="match status" value="1"/>
</dbReference>
<name>A0A1E5W5P0_9POAL</name>
<evidence type="ECO:0000313" key="2">
    <source>
        <dbReference type="EMBL" id="OEL32712.1"/>
    </source>
</evidence>
<keyword evidence="1" id="KW-0472">Membrane</keyword>